<evidence type="ECO:0000259" key="14">
    <source>
        <dbReference type="Pfam" id="PF18072"/>
    </source>
</evidence>
<accession>A0A917G3J2</accession>
<evidence type="ECO:0000259" key="12">
    <source>
        <dbReference type="Pfam" id="PF00586"/>
    </source>
</evidence>
<dbReference type="FunFam" id="3.30.1330.10:FF:000004">
    <property type="entry name" value="Phosphoribosylformylglycinamidine synthase subunit PurL"/>
    <property type="match status" value="1"/>
</dbReference>
<dbReference type="Pfam" id="PF00586">
    <property type="entry name" value="AIRS"/>
    <property type="match status" value="2"/>
</dbReference>
<feature type="binding site" evidence="11">
    <location>
        <position position="60"/>
    </location>
    <ligand>
        <name>ATP</name>
        <dbReference type="ChEBI" id="CHEBI:30616"/>
    </ligand>
</feature>
<dbReference type="HAMAP" id="MF_00420">
    <property type="entry name" value="PurL_2"/>
    <property type="match status" value="1"/>
</dbReference>
<feature type="binding site" evidence="11">
    <location>
        <position position="541"/>
    </location>
    <ligand>
        <name>ATP</name>
        <dbReference type="ChEBI" id="CHEBI:30616"/>
    </ligand>
</feature>
<reference evidence="15" key="2">
    <citation type="submission" date="2020-09" db="EMBL/GenBank/DDBJ databases">
        <authorList>
            <person name="Sun Q."/>
            <person name="Zhou Y."/>
        </authorList>
    </citation>
    <scope>NUCLEOTIDE SEQUENCE</scope>
    <source>
        <strain evidence="15">CGMCC 1.12987</strain>
    </source>
</reference>
<dbReference type="PANTHER" id="PTHR43555:SF1">
    <property type="entry name" value="PHOSPHORIBOSYLFORMYLGLYCINAMIDINE SYNTHASE SUBUNIT PURL"/>
    <property type="match status" value="1"/>
</dbReference>
<dbReference type="EMBL" id="BMGR01000017">
    <property type="protein sequence ID" value="GGG21010.1"/>
    <property type="molecule type" value="Genomic_DNA"/>
</dbReference>
<evidence type="ECO:0000259" key="13">
    <source>
        <dbReference type="Pfam" id="PF02769"/>
    </source>
</evidence>
<gene>
    <name evidence="11 15" type="primary">purL</name>
    <name evidence="15" type="ORF">GCM10010916_42180</name>
</gene>
<evidence type="ECO:0000256" key="11">
    <source>
        <dbReference type="HAMAP-Rule" id="MF_00420"/>
    </source>
</evidence>
<dbReference type="Gene3D" id="3.30.1330.10">
    <property type="entry name" value="PurM-like, N-terminal domain"/>
    <property type="match status" value="2"/>
</dbReference>
<keyword evidence="1 11" id="KW-0963">Cytoplasm</keyword>
<feature type="active site" evidence="11">
    <location>
        <position position="57"/>
    </location>
</feature>
<dbReference type="Gene3D" id="3.90.650.10">
    <property type="entry name" value="PurM-like C-terminal domain"/>
    <property type="match status" value="2"/>
</dbReference>
<feature type="binding site" evidence="11">
    <location>
        <position position="125"/>
    </location>
    <ligand>
        <name>Mg(2+)</name>
        <dbReference type="ChEBI" id="CHEBI:18420"/>
        <label>2</label>
    </ligand>
</feature>
<feature type="binding site" evidence="11">
    <location>
        <position position="101"/>
    </location>
    <ligand>
        <name>Mg(2+)</name>
        <dbReference type="ChEBI" id="CHEBI:18420"/>
        <label>1</label>
    </ligand>
</feature>
<dbReference type="GO" id="GO:0005524">
    <property type="term" value="F:ATP binding"/>
    <property type="evidence" value="ECO:0007669"/>
    <property type="project" value="UniProtKB-UniRule"/>
</dbReference>
<comment type="subunit">
    <text evidence="10 11">Monomer. Part of the FGAM synthase complex composed of 1 PurL, 1 PurQ and 2 PurS subunits.</text>
</comment>
<feature type="binding site" evidence="11">
    <location>
        <position position="544"/>
    </location>
    <ligand>
        <name>substrate</name>
    </ligand>
</feature>
<evidence type="ECO:0000256" key="8">
    <source>
        <dbReference type="ARBA" id="ARBA00052585"/>
    </source>
</evidence>
<protein>
    <recommendedName>
        <fullName evidence="11">Phosphoribosylformylglycinamidine synthase subunit PurL</fullName>
        <shortName evidence="11">FGAM synthase</shortName>
        <ecNumber evidence="11">6.3.5.3</ecNumber>
    </recommendedName>
    <alternativeName>
        <fullName evidence="11">Formylglycinamide ribonucleotide amidotransferase subunit II</fullName>
        <shortName evidence="11">FGAR amidotransferase II</shortName>
        <shortName evidence="11">FGAR-AT II</shortName>
    </alternativeName>
    <alternativeName>
        <fullName evidence="11">Glutamine amidotransferase PurL</fullName>
    </alternativeName>
    <alternativeName>
        <fullName evidence="11">Phosphoribosylformylglycinamidine synthase subunit II</fullName>
    </alternativeName>
</protein>
<feature type="domain" description="PurM-like C-terminal" evidence="13">
    <location>
        <begin position="210"/>
        <end position="364"/>
    </location>
</feature>
<dbReference type="InterPro" id="IPR036921">
    <property type="entry name" value="PurM-like_N_sf"/>
</dbReference>
<evidence type="ECO:0000256" key="1">
    <source>
        <dbReference type="ARBA" id="ARBA00022490"/>
    </source>
</evidence>
<dbReference type="PANTHER" id="PTHR43555">
    <property type="entry name" value="PHOSPHORIBOSYLFORMYLGLYCINAMIDINE SYNTHASE SUBUNIT PURL"/>
    <property type="match status" value="1"/>
</dbReference>
<sequence>MAQQLTAKEPTAEQIAEQKIYKQMGVTDAEYELICGFLGRQPNYTEIGVFSVMWSEHCSYKNSKNVLRRFPTSGPRVLMGPGEGAGIVDIGDNQAVVFKIESHNHPSAIEPYQGAATGVGGIIRDIFSMGARPVALLNSLRFGRLENERVRYLFEHVVSGIAGYGNCIGIPTVAGEVMFDESYEGNPLVNAMCVGLIDHDKIQRGVAKGVGNPVFYVGPATGRDGIHGATFASEELTEDSDAKRPAVQVGDPFMEKLVMEACLELIDTGIVLGIQDMGAAGLTSSSSEMASKAGNGLELYLDEVPQREPGMTPYEMMLSESQERMLFVVEPQHEAQAREIFERWGILCAKVGKVTDDGRLRLFHQGEQVADMPVTALVDECPVYNKPSAEPAYYAANAAIDTAAYAEVTDLTDALKKVLASPTVASKEWVYNQYDYMVRTSTAVQPGSDAAVVTIRGTRKALAMTTDCNGRYVYLDPEVGGRIAVAEAARNIVCSGAEPLAITDNLNFGNPEKPEVFWQIEKAVDGMAEACRILDTPVIGGNVSLYNENAKGAIYPTPVVGMVGLVHDTDHITTQSFKAEGDIIVLLGETKAELGGSELQYAVHGVTEGRPPALDLAEEKTLLSAVLGAIQQGLVASAHDLSEGGLAAAVAESCISGRLGAKVNVETGLRTDVALFSESQSRILLSVKPEKAAELKAWLNEQGVVNAEVGVVGGNGLTISVNGKPAIDSPVEQLEKVWKDAIPCLMK</sequence>
<dbReference type="Pfam" id="PF02769">
    <property type="entry name" value="AIRS_C"/>
    <property type="match status" value="2"/>
</dbReference>
<dbReference type="PIRSF" id="PIRSF001587">
    <property type="entry name" value="FGAM_synthase_II"/>
    <property type="match status" value="1"/>
</dbReference>
<feature type="binding site" evidence="11">
    <location>
        <begin position="102"/>
        <end position="105"/>
    </location>
    <ligand>
        <name>substrate</name>
    </ligand>
</feature>
<dbReference type="InterPro" id="IPR010074">
    <property type="entry name" value="PRibForGlyAmidine_synth_PurL"/>
</dbReference>
<dbReference type="NCBIfam" id="NF002290">
    <property type="entry name" value="PRK01213.1"/>
    <property type="match status" value="1"/>
</dbReference>
<keyword evidence="7 11" id="KW-0460">Magnesium</keyword>
<feature type="binding site" evidence="11">
    <location>
        <position position="124"/>
    </location>
    <ligand>
        <name>substrate</name>
    </ligand>
</feature>
<keyword evidence="5 11" id="KW-0658">Purine biosynthesis</keyword>
<name>A0A917G3J2_9BACL</name>
<comment type="similarity">
    <text evidence="11">Belongs to the FGAMS family.</text>
</comment>
<dbReference type="InterPro" id="IPR036676">
    <property type="entry name" value="PurM-like_C_sf"/>
</dbReference>
<comment type="catalytic activity">
    <reaction evidence="8 11">
        <text>N(2)-formyl-N(1)-(5-phospho-beta-D-ribosyl)glycinamide + L-glutamine + ATP + H2O = 2-formamido-N(1)-(5-O-phospho-beta-D-ribosyl)acetamidine + L-glutamate + ADP + phosphate + H(+)</text>
        <dbReference type="Rhea" id="RHEA:17129"/>
        <dbReference type="ChEBI" id="CHEBI:15377"/>
        <dbReference type="ChEBI" id="CHEBI:15378"/>
        <dbReference type="ChEBI" id="CHEBI:29985"/>
        <dbReference type="ChEBI" id="CHEBI:30616"/>
        <dbReference type="ChEBI" id="CHEBI:43474"/>
        <dbReference type="ChEBI" id="CHEBI:58359"/>
        <dbReference type="ChEBI" id="CHEBI:147286"/>
        <dbReference type="ChEBI" id="CHEBI:147287"/>
        <dbReference type="ChEBI" id="CHEBI:456216"/>
        <dbReference type="EC" id="6.3.5.3"/>
    </reaction>
</comment>
<dbReference type="FunFam" id="3.90.650.10:FF:000009">
    <property type="entry name" value="Phosphoribosylformylglycinamidine synthase subunit PurL"/>
    <property type="match status" value="1"/>
</dbReference>
<proteinExistence type="inferred from homology"/>
<evidence type="ECO:0000313" key="16">
    <source>
        <dbReference type="Proteomes" id="UP000644756"/>
    </source>
</evidence>
<feature type="active site" description="Proton acceptor" evidence="11">
    <location>
        <position position="103"/>
    </location>
</feature>
<feature type="domain" description="PurM-like N-terminal" evidence="12">
    <location>
        <begin position="447"/>
        <end position="566"/>
    </location>
</feature>
<evidence type="ECO:0000256" key="7">
    <source>
        <dbReference type="ARBA" id="ARBA00022842"/>
    </source>
</evidence>
<feature type="binding site" evidence="11">
    <location>
        <position position="504"/>
    </location>
    <ligand>
        <name>ATP</name>
        <dbReference type="ChEBI" id="CHEBI:30616"/>
    </ligand>
</feature>
<evidence type="ECO:0000256" key="5">
    <source>
        <dbReference type="ARBA" id="ARBA00022755"/>
    </source>
</evidence>
<dbReference type="GO" id="GO:0004642">
    <property type="term" value="F:phosphoribosylformylglycinamidine synthase activity"/>
    <property type="evidence" value="ECO:0007669"/>
    <property type="project" value="UniProtKB-UniRule"/>
</dbReference>
<keyword evidence="6 11" id="KW-0067">ATP-binding</keyword>
<dbReference type="CDD" id="cd02204">
    <property type="entry name" value="PurL_repeat2"/>
    <property type="match status" value="1"/>
</dbReference>
<comment type="function">
    <text evidence="9 11">Part of the phosphoribosylformylglycinamidine synthase complex involved in the purines biosynthetic pathway. Catalyzes the ATP-dependent conversion of formylglycinamide ribonucleotide (FGAR) and glutamine to yield formylglycinamidine ribonucleotide (FGAM) and glutamate. The FGAM synthase complex is composed of three subunits. PurQ produces an ammonia molecule by converting glutamine to glutamate. PurL transfers the ammonia molecule to FGAR to form FGAM in an ATP-dependent manner. PurS interacts with PurQ and PurL and is thought to assist in the transfer of the ammonia molecule from PurQ to PurL.</text>
</comment>
<dbReference type="NCBIfam" id="TIGR01736">
    <property type="entry name" value="FGAM_synth_II"/>
    <property type="match status" value="1"/>
</dbReference>
<comment type="caution">
    <text evidence="11">Lacks conserved residue(s) required for the propagation of feature annotation.</text>
</comment>
<dbReference type="CDD" id="cd02203">
    <property type="entry name" value="PurL_repeat1"/>
    <property type="match status" value="1"/>
</dbReference>
<dbReference type="InterPro" id="IPR010918">
    <property type="entry name" value="PurM-like_C_dom"/>
</dbReference>
<feature type="binding site" evidence="11">
    <location>
        <position position="542"/>
    </location>
    <ligand>
        <name>Mg(2+)</name>
        <dbReference type="ChEBI" id="CHEBI:18420"/>
        <label>1</label>
    </ligand>
</feature>
<dbReference type="EC" id="6.3.5.3" evidence="11"/>
<evidence type="ECO:0000256" key="10">
    <source>
        <dbReference type="ARBA" id="ARBA00064392"/>
    </source>
</evidence>
<evidence type="ECO:0000256" key="6">
    <source>
        <dbReference type="ARBA" id="ARBA00022840"/>
    </source>
</evidence>
<comment type="pathway">
    <text evidence="11">Purine metabolism; IMP biosynthesis via de novo pathway; 5-amino-1-(5-phospho-D-ribosyl)imidazole from N(2)-formyl-N(1)-(5-phospho-D-ribosyl)glycinamide: step 1/2.</text>
</comment>
<dbReference type="SUPFAM" id="SSF56042">
    <property type="entry name" value="PurM C-terminal domain-like"/>
    <property type="match status" value="2"/>
</dbReference>
<evidence type="ECO:0000256" key="4">
    <source>
        <dbReference type="ARBA" id="ARBA00022741"/>
    </source>
</evidence>
<keyword evidence="2 11" id="KW-0436">Ligase</keyword>
<evidence type="ECO:0000313" key="15">
    <source>
        <dbReference type="EMBL" id="GGG21010.1"/>
    </source>
</evidence>
<dbReference type="InterPro" id="IPR016188">
    <property type="entry name" value="PurM-like_N"/>
</dbReference>
<feature type="binding site" evidence="11">
    <location>
        <begin position="320"/>
        <end position="322"/>
    </location>
    <ligand>
        <name>substrate</name>
    </ligand>
</feature>
<organism evidence="15 16">
    <name type="scientific">Paenibacillus abyssi</name>
    <dbReference type="NCBI Taxonomy" id="1340531"/>
    <lineage>
        <taxon>Bacteria</taxon>
        <taxon>Bacillati</taxon>
        <taxon>Bacillota</taxon>
        <taxon>Bacilli</taxon>
        <taxon>Bacillales</taxon>
        <taxon>Paenibacillaceae</taxon>
        <taxon>Paenibacillus</taxon>
    </lineage>
</organism>
<dbReference type="RefSeq" id="WP_188533059.1">
    <property type="nucleotide sequence ID" value="NZ_BMGR01000017.1"/>
</dbReference>
<keyword evidence="16" id="KW-1185">Reference proteome</keyword>
<dbReference type="Proteomes" id="UP000644756">
    <property type="component" value="Unassembled WGS sequence"/>
</dbReference>
<feature type="domain" description="Phosphoribosylformylglycinamidine synthase linker" evidence="14">
    <location>
        <begin position="15"/>
        <end position="61"/>
    </location>
</feature>
<comment type="caution">
    <text evidence="15">The sequence shown here is derived from an EMBL/GenBank/DDBJ whole genome shotgun (WGS) entry which is preliminary data.</text>
</comment>
<feature type="domain" description="PurM-like N-terminal" evidence="12">
    <location>
        <begin position="82"/>
        <end position="197"/>
    </location>
</feature>
<feature type="domain" description="PurM-like C-terminal" evidence="13">
    <location>
        <begin position="580"/>
        <end position="715"/>
    </location>
</feature>
<reference evidence="15" key="1">
    <citation type="journal article" date="2014" name="Int. J. Syst. Evol. Microbiol.">
        <title>Complete genome sequence of Corynebacterium casei LMG S-19264T (=DSM 44701T), isolated from a smear-ripened cheese.</title>
        <authorList>
            <consortium name="US DOE Joint Genome Institute (JGI-PGF)"/>
            <person name="Walter F."/>
            <person name="Albersmeier A."/>
            <person name="Kalinowski J."/>
            <person name="Ruckert C."/>
        </authorList>
    </citation>
    <scope>NUCLEOTIDE SEQUENCE</scope>
    <source>
        <strain evidence="15">CGMCC 1.12987</strain>
    </source>
</reference>
<evidence type="ECO:0000256" key="2">
    <source>
        <dbReference type="ARBA" id="ARBA00022598"/>
    </source>
</evidence>
<feature type="binding site" evidence="11">
    <location>
        <position position="99"/>
    </location>
    <ligand>
        <name>ATP</name>
        <dbReference type="ChEBI" id="CHEBI:30616"/>
    </ligand>
</feature>
<dbReference type="GO" id="GO:0005737">
    <property type="term" value="C:cytoplasm"/>
    <property type="evidence" value="ECO:0007669"/>
    <property type="project" value="UniProtKB-SubCell"/>
</dbReference>
<keyword evidence="4 11" id="KW-0547">Nucleotide-binding</keyword>
<dbReference type="GO" id="GO:0000287">
    <property type="term" value="F:magnesium ion binding"/>
    <property type="evidence" value="ECO:0007669"/>
    <property type="project" value="UniProtKB-UniRule"/>
</dbReference>
<feature type="binding site" evidence="11">
    <location>
        <position position="248"/>
    </location>
    <ligand>
        <name>substrate</name>
    </ligand>
</feature>
<dbReference type="GO" id="GO:0006189">
    <property type="term" value="P:'de novo' IMP biosynthetic process"/>
    <property type="evidence" value="ECO:0007669"/>
    <property type="project" value="UniProtKB-UniRule"/>
</dbReference>
<feature type="binding site" evidence="11">
    <location>
        <position position="276"/>
    </location>
    <ligand>
        <name>Mg(2+)</name>
        <dbReference type="ChEBI" id="CHEBI:18420"/>
        <label>2</label>
    </ligand>
</feature>
<dbReference type="InterPro" id="IPR041609">
    <property type="entry name" value="PurL_linker"/>
</dbReference>
<dbReference type="AlphaFoldDB" id="A0A917G3J2"/>
<dbReference type="SUPFAM" id="SSF55326">
    <property type="entry name" value="PurM N-terminal domain-like"/>
    <property type="match status" value="2"/>
</dbReference>
<evidence type="ECO:0000256" key="9">
    <source>
        <dbReference type="ARBA" id="ARBA00059671"/>
    </source>
</evidence>
<keyword evidence="3 11" id="KW-0479">Metal-binding</keyword>
<dbReference type="Pfam" id="PF18072">
    <property type="entry name" value="FGAR-AT_linker"/>
    <property type="match status" value="1"/>
</dbReference>
<comment type="subcellular location">
    <subcellularLocation>
        <location evidence="11">Cytoplasm</location>
    </subcellularLocation>
</comment>
<evidence type="ECO:0000256" key="3">
    <source>
        <dbReference type="ARBA" id="ARBA00022723"/>
    </source>
</evidence>